<dbReference type="EMBL" id="JBHTCF010000014">
    <property type="protein sequence ID" value="MFC7308066.1"/>
    <property type="molecule type" value="Genomic_DNA"/>
</dbReference>
<dbReference type="InterPro" id="IPR013830">
    <property type="entry name" value="SGNH_hydro"/>
</dbReference>
<dbReference type="RefSeq" id="WP_381835725.1">
    <property type="nucleotide sequence ID" value="NZ_JBHTCF010000014.1"/>
</dbReference>
<comment type="caution">
    <text evidence="2">The sequence shown here is derived from an EMBL/GenBank/DDBJ whole genome shotgun (WGS) entry which is preliminary data.</text>
</comment>
<evidence type="ECO:0000313" key="2">
    <source>
        <dbReference type="EMBL" id="MFC7308066.1"/>
    </source>
</evidence>
<evidence type="ECO:0000259" key="1">
    <source>
        <dbReference type="Pfam" id="PF13472"/>
    </source>
</evidence>
<dbReference type="Proteomes" id="UP001596523">
    <property type="component" value="Unassembled WGS sequence"/>
</dbReference>
<sequence>MNAHVPAPGARPRHAPRATDALHLTGRARKTLRKALIRAYATAVLTSPPSADRSHVPLCERRYGDATGSPVPLALLGDSLSLSVGAGSGNKAVGAILAERLAAEAGVPVELTTVARFGATAGGLATQVSRLVGRSYPGVAVMCVGGNDVMVPGRMRTSARRLRYAVLALREAGWSVIVLTCPEIRAQPALRSWVRPIAGWRSRRLATLQTKAALRAGAHTVSLFDRQVLRGKRGEGMVSSDSFHPSAKCYSYFLERVAPLALAAYAERTGHLEARGGREVTLRDAARASVLVPGLQCTPGRPGYAFTRALHQEGADLAAESVEQSTPGRRAG</sequence>
<dbReference type="InterPro" id="IPR036514">
    <property type="entry name" value="SGNH_hydro_sf"/>
</dbReference>
<reference evidence="3" key="1">
    <citation type="journal article" date="2019" name="Int. J. Syst. Evol. Microbiol.">
        <title>The Global Catalogue of Microorganisms (GCM) 10K type strain sequencing project: providing services to taxonomists for standard genome sequencing and annotation.</title>
        <authorList>
            <consortium name="The Broad Institute Genomics Platform"/>
            <consortium name="The Broad Institute Genome Sequencing Center for Infectious Disease"/>
            <person name="Wu L."/>
            <person name="Ma J."/>
        </authorList>
    </citation>
    <scope>NUCLEOTIDE SEQUENCE [LARGE SCALE GENOMIC DNA]</scope>
    <source>
        <strain evidence="3">SYNS20</strain>
    </source>
</reference>
<evidence type="ECO:0000313" key="3">
    <source>
        <dbReference type="Proteomes" id="UP001596523"/>
    </source>
</evidence>
<dbReference type="Gene3D" id="3.40.50.1110">
    <property type="entry name" value="SGNH hydrolase"/>
    <property type="match status" value="1"/>
</dbReference>
<dbReference type="Pfam" id="PF13472">
    <property type="entry name" value="Lipase_GDSL_2"/>
    <property type="match status" value="1"/>
</dbReference>
<organism evidence="2 3">
    <name type="scientific">Streptomyces monticola</name>
    <dbReference type="NCBI Taxonomy" id="2666263"/>
    <lineage>
        <taxon>Bacteria</taxon>
        <taxon>Bacillati</taxon>
        <taxon>Actinomycetota</taxon>
        <taxon>Actinomycetes</taxon>
        <taxon>Kitasatosporales</taxon>
        <taxon>Streptomycetaceae</taxon>
        <taxon>Streptomyces</taxon>
    </lineage>
</organism>
<dbReference type="SUPFAM" id="SSF52266">
    <property type="entry name" value="SGNH hydrolase"/>
    <property type="match status" value="1"/>
</dbReference>
<accession>A0ABW2JPF9</accession>
<keyword evidence="3" id="KW-1185">Reference proteome</keyword>
<gene>
    <name evidence="2" type="ORF">ACFQVC_28035</name>
</gene>
<protein>
    <submittedName>
        <fullName evidence="2">GDSL-type esterase/lipase family protein</fullName>
    </submittedName>
</protein>
<feature type="domain" description="SGNH hydrolase-type esterase" evidence="1">
    <location>
        <begin position="75"/>
        <end position="250"/>
    </location>
</feature>
<name>A0ABW2JPF9_9ACTN</name>
<proteinExistence type="predicted"/>